<organism evidence="3 4">
    <name type="scientific">Pseudonocardia yunnanensis</name>
    <dbReference type="NCBI Taxonomy" id="58107"/>
    <lineage>
        <taxon>Bacteria</taxon>
        <taxon>Bacillati</taxon>
        <taxon>Actinomycetota</taxon>
        <taxon>Actinomycetes</taxon>
        <taxon>Pseudonocardiales</taxon>
        <taxon>Pseudonocardiaceae</taxon>
        <taxon>Pseudonocardia</taxon>
    </lineage>
</organism>
<dbReference type="EMBL" id="JBHUCO010000045">
    <property type="protein sequence ID" value="MFD1522394.1"/>
    <property type="molecule type" value="Genomic_DNA"/>
</dbReference>
<evidence type="ECO:0000259" key="2">
    <source>
        <dbReference type="Pfam" id="PF03795"/>
    </source>
</evidence>
<dbReference type="InterPro" id="IPR011008">
    <property type="entry name" value="Dimeric_a/b-barrel"/>
</dbReference>
<evidence type="ECO:0000256" key="1">
    <source>
        <dbReference type="ARBA" id="ARBA00007689"/>
    </source>
</evidence>
<evidence type="ECO:0000313" key="4">
    <source>
        <dbReference type="Proteomes" id="UP001597114"/>
    </source>
</evidence>
<dbReference type="InterPro" id="IPR005545">
    <property type="entry name" value="YCII"/>
</dbReference>
<comment type="caution">
    <text evidence="3">The sequence shown here is derived from an EMBL/GenBank/DDBJ whole genome shotgun (WGS) entry which is preliminary data.</text>
</comment>
<dbReference type="PANTHER" id="PTHR35174">
    <property type="entry name" value="BLL7171 PROTEIN-RELATED"/>
    <property type="match status" value="1"/>
</dbReference>
<reference evidence="4" key="1">
    <citation type="journal article" date="2019" name="Int. J. Syst. Evol. Microbiol.">
        <title>The Global Catalogue of Microorganisms (GCM) 10K type strain sequencing project: providing services to taxonomists for standard genome sequencing and annotation.</title>
        <authorList>
            <consortium name="The Broad Institute Genomics Platform"/>
            <consortium name="The Broad Institute Genome Sequencing Center for Infectious Disease"/>
            <person name="Wu L."/>
            <person name="Ma J."/>
        </authorList>
    </citation>
    <scope>NUCLEOTIDE SEQUENCE [LARGE SCALE GENOMIC DNA]</scope>
    <source>
        <strain evidence="4">CCM 7043</strain>
    </source>
</reference>
<dbReference type="Pfam" id="PF03795">
    <property type="entry name" value="YCII"/>
    <property type="match status" value="1"/>
</dbReference>
<dbReference type="Gene3D" id="3.30.70.1060">
    <property type="entry name" value="Dimeric alpha+beta barrel"/>
    <property type="match status" value="1"/>
</dbReference>
<evidence type="ECO:0000313" key="3">
    <source>
        <dbReference type="EMBL" id="MFD1522394.1"/>
    </source>
</evidence>
<accession>A0ABW4F4I9</accession>
<dbReference type="Proteomes" id="UP001597114">
    <property type="component" value="Unassembled WGS sequence"/>
</dbReference>
<gene>
    <name evidence="3" type="ORF">ACFSJD_33200</name>
</gene>
<proteinExistence type="inferred from homology"/>
<keyword evidence="4" id="KW-1185">Reference proteome</keyword>
<feature type="domain" description="YCII-related" evidence="2">
    <location>
        <begin position="1"/>
        <end position="118"/>
    </location>
</feature>
<protein>
    <submittedName>
        <fullName evidence="3">YciI family protein</fullName>
    </submittedName>
</protein>
<dbReference type="SUPFAM" id="SSF54909">
    <property type="entry name" value="Dimeric alpha+beta barrel"/>
    <property type="match status" value="1"/>
</dbReference>
<comment type="similarity">
    <text evidence="1">Belongs to the YciI family.</text>
</comment>
<name>A0ABW4F4I9_9PSEU</name>
<sequence length="136" mass="14789">MRFMLLLKGDPGADARPSDELIGAMQKYGEELHKAGVLLAAEGLESSETSGARVIYSGGSRKVVDGPFAESKELVAGFYLLQVSSREEAIEWASRCPVEFAVQGDEEAVVEIRRIAEFDDQDAIGEARRAVRGEAR</sequence>
<dbReference type="RefSeq" id="WP_344723757.1">
    <property type="nucleotide sequence ID" value="NZ_BAAAUS010000023.1"/>
</dbReference>